<sequence length="69" mass="8012">MSWFNDVFGFEESDYAETQARFFQEGPFLHTRSQPSVSYRSGILTMPESGRIKESGQQSCDRTVWKVQI</sequence>
<geneLocation type="plasmid" evidence="1">
    <name>pHNAH8I-1</name>
</geneLocation>
<evidence type="ECO:0000313" key="1">
    <source>
        <dbReference type="EMBL" id="QHW08869.1"/>
    </source>
</evidence>
<dbReference type="AlphaFoldDB" id="A0A6C0NDB6"/>
<protein>
    <submittedName>
        <fullName evidence="1">Uncharacterized protein</fullName>
    </submittedName>
</protein>
<keyword evidence="1" id="KW-0614">Plasmid</keyword>
<name>A0A6C0NDB6_KLEPN</name>
<proteinExistence type="predicted"/>
<accession>A0A6C0NDB6</accession>
<dbReference type="EMBL" id="MK347425">
    <property type="protein sequence ID" value="QHW08869.1"/>
    <property type="molecule type" value="Genomic_DNA"/>
</dbReference>
<reference evidence="1" key="1">
    <citation type="journal article" date="2020" name="MBio">
        <title>Emergence of a Plasmid-Encoded Resistance-Nodulation-Division Efflux Pump Conferring Resistance to Multiple Drugs, Including Tigecycline, in Klebsiella pneumoniae.</title>
        <authorList>
            <person name="Lv L."/>
            <person name="Wan M."/>
            <person name="Wang C."/>
            <person name="Gao X."/>
            <person name="Yang Q."/>
            <person name="Partridge S.R."/>
            <person name="Wang Y."/>
            <person name="Zong Z."/>
            <person name="Doi Y."/>
            <person name="Shen J."/>
            <person name="Jia P."/>
            <person name="Song Q."/>
            <person name="Zhang Q."/>
            <person name="Yang J."/>
            <person name="Huang X."/>
            <person name="Wang M."/>
            <person name="Liu J.H."/>
        </authorList>
    </citation>
    <scope>NUCLEOTIDE SEQUENCE</scope>
    <source>
        <strain evidence="1">AHM7C8I</strain>
        <plasmid evidence="1">pHNAH8I-1</plasmid>
    </source>
</reference>
<organism evidence="1">
    <name type="scientific">Klebsiella pneumoniae</name>
    <dbReference type="NCBI Taxonomy" id="573"/>
    <lineage>
        <taxon>Bacteria</taxon>
        <taxon>Pseudomonadati</taxon>
        <taxon>Pseudomonadota</taxon>
        <taxon>Gammaproteobacteria</taxon>
        <taxon>Enterobacterales</taxon>
        <taxon>Enterobacteriaceae</taxon>
        <taxon>Klebsiella/Raoultella group</taxon>
        <taxon>Klebsiella</taxon>
        <taxon>Klebsiella pneumoniae complex</taxon>
    </lineage>
</organism>